<dbReference type="EMBL" id="RJMB01000029">
    <property type="protein sequence ID" value="RNL81829.1"/>
    <property type="molecule type" value="Genomic_DNA"/>
</dbReference>
<organism evidence="3 4">
    <name type="scientific">Halostreptopolyspora alba</name>
    <dbReference type="NCBI Taxonomy" id="2487137"/>
    <lineage>
        <taxon>Bacteria</taxon>
        <taxon>Bacillati</taxon>
        <taxon>Actinomycetota</taxon>
        <taxon>Actinomycetes</taxon>
        <taxon>Streptosporangiales</taxon>
        <taxon>Nocardiopsidaceae</taxon>
        <taxon>Halostreptopolyspora</taxon>
    </lineage>
</organism>
<dbReference type="SUPFAM" id="SSF103473">
    <property type="entry name" value="MFS general substrate transporter"/>
    <property type="match status" value="1"/>
</dbReference>
<comment type="caution">
    <text evidence="3">The sequence shown here is derived from an EMBL/GenBank/DDBJ whole genome shotgun (WGS) entry which is preliminary data.</text>
</comment>
<evidence type="ECO:0008006" key="5">
    <source>
        <dbReference type="Google" id="ProtNLM"/>
    </source>
</evidence>
<feature type="transmembrane region" description="Helical" evidence="2">
    <location>
        <begin position="74"/>
        <end position="96"/>
    </location>
</feature>
<keyword evidence="2" id="KW-0472">Membrane</keyword>
<keyword evidence="2" id="KW-1133">Transmembrane helix</keyword>
<sequence>MSPRNRAHRHPTRTTAAHDDTTVLGDPRRWPLALWAVLVLTWLLGSTVTFALFLVEAAHITSGAEVTTQSRRDVAAYLIGLLVFALGTPLAGAITAGVLRRRLATALFATLLLVSAGILFSLIPPSETLPAIWGAYQ</sequence>
<dbReference type="RefSeq" id="WP_123203207.1">
    <property type="nucleotide sequence ID" value="NZ_RJMB01000029.1"/>
</dbReference>
<dbReference type="Gene3D" id="1.20.1250.20">
    <property type="entry name" value="MFS general substrate transporter like domains"/>
    <property type="match status" value="1"/>
</dbReference>
<gene>
    <name evidence="3" type="ORF">EFW17_21310</name>
</gene>
<accession>A0A3N0E1Y7</accession>
<reference evidence="3 4" key="1">
    <citation type="submission" date="2018-11" db="EMBL/GenBank/DDBJ databases">
        <title>The genome draft of YIM 96095.</title>
        <authorList>
            <person name="Tang S.-K."/>
            <person name="Chunyu W.-X."/>
            <person name="Feng Y.-Z."/>
        </authorList>
    </citation>
    <scope>NUCLEOTIDE SEQUENCE [LARGE SCALE GENOMIC DNA]</scope>
    <source>
        <strain evidence="3 4">YIM 96095</strain>
    </source>
</reference>
<feature type="compositionally biased region" description="Basic residues" evidence="1">
    <location>
        <begin position="1"/>
        <end position="12"/>
    </location>
</feature>
<name>A0A3N0E1Y7_9ACTN</name>
<protein>
    <recommendedName>
        <fullName evidence="5">MFS transporter</fullName>
    </recommendedName>
</protein>
<dbReference type="AlphaFoldDB" id="A0A3N0E1Y7"/>
<evidence type="ECO:0000256" key="2">
    <source>
        <dbReference type="SAM" id="Phobius"/>
    </source>
</evidence>
<evidence type="ECO:0000256" key="1">
    <source>
        <dbReference type="SAM" id="MobiDB-lite"/>
    </source>
</evidence>
<evidence type="ECO:0000313" key="3">
    <source>
        <dbReference type="EMBL" id="RNL81829.1"/>
    </source>
</evidence>
<dbReference type="Proteomes" id="UP000269198">
    <property type="component" value="Unassembled WGS sequence"/>
</dbReference>
<dbReference type="OrthoDB" id="3436980at2"/>
<keyword evidence="4" id="KW-1185">Reference proteome</keyword>
<dbReference type="InterPro" id="IPR036259">
    <property type="entry name" value="MFS_trans_sf"/>
</dbReference>
<proteinExistence type="predicted"/>
<feature type="transmembrane region" description="Helical" evidence="2">
    <location>
        <begin position="103"/>
        <end position="123"/>
    </location>
</feature>
<feature type="transmembrane region" description="Helical" evidence="2">
    <location>
        <begin position="32"/>
        <end position="54"/>
    </location>
</feature>
<feature type="region of interest" description="Disordered" evidence="1">
    <location>
        <begin position="1"/>
        <end position="20"/>
    </location>
</feature>
<keyword evidence="2" id="KW-0812">Transmembrane</keyword>
<evidence type="ECO:0000313" key="4">
    <source>
        <dbReference type="Proteomes" id="UP000269198"/>
    </source>
</evidence>